<dbReference type="Gene3D" id="1.20.140.10">
    <property type="entry name" value="Butyryl-CoA Dehydrogenase, subunit A, domain 3"/>
    <property type="match status" value="1"/>
</dbReference>
<evidence type="ECO:0000256" key="1">
    <source>
        <dbReference type="ARBA" id="ARBA00001974"/>
    </source>
</evidence>
<organism evidence="8 9">
    <name type="scientific">Mycobacterium paraense</name>
    <dbReference type="NCBI Taxonomy" id="767916"/>
    <lineage>
        <taxon>Bacteria</taxon>
        <taxon>Bacillati</taxon>
        <taxon>Actinomycetota</taxon>
        <taxon>Actinomycetes</taxon>
        <taxon>Mycobacteriales</taxon>
        <taxon>Mycobacteriaceae</taxon>
        <taxon>Mycobacterium</taxon>
        <taxon>Mycobacterium simiae complex</taxon>
    </lineage>
</organism>
<keyword evidence="9" id="KW-1185">Reference proteome</keyword>
<evidence type="ECO:0000313" key="9">
    <source>
        <dbReference type="Proteomes" id="UP000193801"/>
    </source>
</evidence>
<dbReference type="Pfam" id="PF00441">
    <property type="entry name" value="Acyl-CoA_dh_1"/>
    <property type="match status" value="1"/>
</dbReference>
<evidence type="ECO:0000256" key="3">
    <source>
        <dbReference type="ARBA" id="ARBA00022630"/>
    </source>
</evidence>
<dbReference type="InterPro" id="IPR013786">
    <property type="entry name" value="AcylCoA_DH/ox_N"/>
</dbReference>
<dbReference type="Pfam" id="PF02771">
    <property type="entry name" value="Acyl-CoA_dh_N"/>
    <property type="match status" value="1"/>
</dbReference>
<evidence type="ECO:0000259" key="7">
    <source>
        <dbReference type="Pfam" id="PF02771"/>
    </source>
</evidence>
<evidence type="ECO:0000256" key="5">
    <source>
        <dbReference type="ARBA" id="ARBA00023002"/>
    </source>
</evidence>
<dbReference type="InterPro" id="IPR037069">
    <property type="entry name" value="AcylCoA_DH/ox_N_sf"/>
</dbReference>
<keyword evidence="4" id="KW-0274">FAD</keyword>
<comment type="similarity">
    <text evidence="2">Belongs to the acyl-CoA dehydrogenase family.</text>
</comment>
<dbReference type="RefSeq" id="WP_170929036.1">
    <property type="nucleotide sequence ID" value="NZ_LQPK01000006.1"/>
</dbReference>
<proteinExistence type="inferred from homology"/>
<dbReference type="PANTHER" id="PTHR43884">
    <property type="entry name" value="ACYL-COA DEHYDROGENASE"/>
    <property type="match status" value="1"/>
</dbReference>
<protein>
    <recommendedName>
        <fullName evidence="10">Acyl-CoA dehydrogenase</fullName>
    </recommendedName>
</protein>
<comment type="cofactor">
    <cofactor evidence="1">
        <name>FAD</name>
        <dbReference type="ChEBI" id="CHEBI:57692"/>
    </cofactor>
</comment>
<gene>
    <name evidence="8" type="ORF">AWB91_09630</name>
</gene>
<evidence type="ECO:0000256" key="2">
    <source>
        <dbReference type="ARBA" id="ARBA00009347"/>
    </source>
</evidence>
<dbReference type="InterPro" id="IPR046373">
    <property type="entry name" value="Acyl-CoA_Oxase/DH_mid-dom_sf"/>
</dbReference>
<evidence type="ECO:0008006" key="10">
    <source>
        <dbReference type="Google" id="ProtNLM"/>
    </source>
</evidence>
<reference evidence="8 9" key="1">
    <citation type="journal article" date="2015" name="Emerg. Microbes Infect.">
        <title>Characterization of 17 strains belonging to the Mycobacterium simiae complex and description of Mycobacterium paraense sp. nov.</title>
        <authorList>
            <person name="Fusco da Costa A.R."/>
            <person name="Fedrizzi T."/>
            <person name="Lopes M.L."/>
            <person name="Pecorari M."/>
            <person name="Oliveira da Costa W.L."/>
            <person name="Giacobazzi E."/>
            <person name="da Costa Bahia J.R."/>
            <person name="De Sanctis V."/>
            <person name="Batista Lima K.V."/>
            <person name="Bertorelli R."/>
            <person name="Grottola A."/>
            <person name="Fabio A."/>
            <person name="Mariottini A."/>
            <person name="Ferretti P."/>
            <person name="Di Leva F."/>
            <person name="Fregni Serpini G."/>
            <person name="Tagliazucchi S."/>
            <person name="Rumpianesi F."/>
            <person name="Jousson O."/>
            <person name="Segata N."/>
            <person name="Tortoli E."/>
        </authorList>
    </citation>
    <scope>NUCLEOTIDE SEQUENCE [LARGE SCALE GENOMIC DNA]</scope>
    <source>
        <strain evidence="8 9">FI-07156</strain>
    </source>
</reference>
<dbReference type="SUPFAM" id="SSF56645">
    <property type="entry name" value="Acyl-CoA dehydrogenase NM domain-like"/>
    <property type="match status" value="1"/>
</dbReference>
<sequence length="384" mass="42431">MLFDSDPRHRLLRKGSREFIEQNCPLPRVRELLDHSLGFDRTLWKQAAFLGWYGMLMSERYGGFHLTSQPLVDLVVVAEELGRLVQPGPVLVTNVVAYAIDQFGTDEQKQQHLLAVASGDTIATWCLAEGEHRWASRDLAITISESGDRFVVNGTKVFVQDAEAADLLLLTGRADSGVVQLLIPTRPRGITLWPRRGIDPTRRFYDVHFDNVVVSASARLGARDSTMDHIDEQLRVAKVLQCAESAAGAIHLVDNCVNNVRSRHQFQQQLDPLAAVHRRIADLRVAADVARAATYFAAHTVSDGGADAGYAVDAAEIVVNDAYAFIAEESIQMRRSEPAADDDIQLYLDRAKCNRVIFGDAADHRRHVNDLVADAAVDTSAPET</sequence>
<dbReference type="SUPFAM" id="SSF47203">
    <property type="entry name" value="Acyl-CoA dehydrogenase C-terminal domain-like"/>
    <property type="match status" value="1"/>
</dbReference>
<dbReference type="PANTHER" id="PTHR43884:SF20">
    <property type="entry name" value="ACYL-COA DEHYDROGENASE FADE28"/>
    <property type="match status" value="1"/>
</dbReference>
<evidence type="ECO:0000313" key="8">
    <source>
        <dbReference type="EMBL" id="ORW32741.1"/>
    </source>
</evidence>
<dbReference type="EMBL" id="LQPK01000006">
    <property type="protein sequence ID" value="ORW32741.1"/>
    <property type="molecule type" value="Genomic_DNA"/>
</dbReference>
<dbReference type="InterPro" id="IPR009075">
    <property type="entry name" value="AcylCo_DH/oxidase_C"/>
</dbReference>
<dbReference type="Proteomes" id="UP000193801">
    <property type="component" value="Unassembled WGS sequence"/>
</dbReference>
<dbReference type="Gene3D" id="1.10.540.10">
    <property type="entry name" value="Acyl-CoA dehydrogenase/oxidase, N-terminal domain"/>
    <property type="match status" value="1"/>
</dbReference>
<keyword evidence="5" id="KW-0560">Oxidoreductase</keyword>
<evidence type="ECO:0000256" key="4">
    <source>
        <dbReference type="ARBA" id="ARBA00022827"/>
    </source>
</evidence>
<evidence type="ECO:0000259" key="6">
    <source>
        <dbReference type="Pfam" id="PF00441"/>
    </source>
</evidence>
<keyword evidence="3" id="KW-0285">Flavoprotein</keyword>
<dbReference type="InterPro" id="IPR036250">
    <property type="entry name" value="AcylCo_DH-like_C"/>
</dbReference>
<feature type="domain" description="Acyl-CoA dehydrogenase/oxidase N-terminal" evidence="7">
    <location>
        <begin position="7"/>
        <end position="120"/>
    </location>
</feature>
<comment type="caution">
    <text evidence="8">The sequence shown here is derived from an EMBL/GenBank/DDBJ whole genome shotgun (WGS) entry which is preliminary data.</text>
</comment>
<name>A0ABX3VRQ2_9MYCO</name>
<feature type="domain" description="Acyl-CoA dehydrogenase/oxidase C-terminal" evidence="6">
    <location>
        <begin position="230"/>
        <end position="368"/>
    </location>
</feature>
<dbReference type="InterPro" id="IPR009100">
    <property type="entry name" value="AcylCoA_DH/oxidase_NM_dom_sf"/>
</dbReference>
<dbReference type="Gene3D" id="2.40.110.10">
    <property type="entry name" value="Butyryl-CoA Dehydrogenase, subunit A, domain 2"/>
    <property type="match status" value="1"/>
</dbReference>
<accession>A0ABX3VRQ2</accession>